<evidence type="ECO:0000313" key="2">
    <source>
        <dbReference type="EMBL" id="KYG73332.1"/>
    </source>
</evidence>
<proteinExistence type="predicted"/>
<dbReference type="OrthoDB" id="5619382at2"/>
<dbReference type="Pfam" id="PF01434">
    <property type="entry name" value="Peptidase_M41"/>
    <property type="match status" value="1"/>
</dbReference>
<comment type="caution">
    <text evidence="2">The sequence shown here is derived from an EMBL/GenBank/DDBJ whole genome shotgun (WGS) entry which is preliminary data.</text>
</comment>
<dbReference type="EMBL" id="LRPC01000028">
    <property type="protein sequence ID" value="KYG73332.1"/>
    <property type="molecule type" value="Genomic_DNA"/>
</dbReference>
<dbReference type="GO" id="GO:0005524">
    <property type="term" value="F:ATP binding"/>
    <property type="evidence" value="ECO:0007669"/>
    <property type="project" value="InterPro"/>
</dbReference>
<sequence>MDKDFTQTLKFKSNLIEKVSNQLKDEFIGLDHIIDQLSEYISSWYILSEIQERPLIVNLWGMTGVGKTSVIKRFLELLQLTDHSYHFDLGDLKGGKLNIVDQLKDLQHRSSRPTALILDEFQLARTIDQSGTELIEHENRIIWKLLDSGKFTVDVASTFKLRDMANLIKEIEYFSAKGVKAKDGIVTTKRPFFQEIQRKRSKLNGNQAKESEFENRLVPPSFYFTLLESGIPGFNNLAQIEDIFMSMNEAETVDFIKKVIDEYMSPTQIDCSKSIIFIIGNLNSLYPMSSNYSMDLSADEFYRESLEININDVKSKLKSLFRHEQVARLGNNHIIYPSINEEQYKSFIQQELEAISVDAQNNFGFRIEYEKSFLSPLYDEAIIPSLGYRPVLTSIDSQVRIHLPKILNTFRKEKLDINLVSFWINNDQVIATFIKEEGISYKKEREKVYSFLLRKTRSNHDNKRSDKDIIISIHETGHLLVKLLLTGRVPEQVVVKSKSSEVLGFVYHKSNEQLLSKYDFRLELAAMLGGRAAEELTFGKERITIGAYDDLNQATQLAAKGIKQYGFGNDLGAFSNLNQQDSKIRQENIDSIIQKEITEAYSLAYETLRDNRKWLIKLSSKLLLLEKVNKSKLLGILEEIGINPKDYEPNFRYTWEFLKLK</sequence>
<feature type="domain" description="Peptidase M41" evidence="1">
    <location>
        <begin position="470"/>
        <end position="633"/>
    </location>
</feature>
<organism evidence="2 3">
    <name type="scientific">Roseivirga spongicola</name>
    <dbReference type="NCBI Taxonomy" id="333140"/>
    <lineage>
        <taxon>Bacteria</taxon>
        <taxon>Pseudomonadati</taxon>
        <taxon>Bacteroidota</taxon>
        <taxon>Cytophagia</taxon>
        <taxon>Cytophagales</taxon>
        <taxon>Roseivirgaceae</taxon>
        <taxon>Roseivirga</taxon>
    </lineage>
</organism>
<keyword evidence="3" id="KW-1185">Reference proteome</keyword>
<evidence type="ECO:0000313" key="3">
    <source>
        <dbReference type="Proteomes" id="UP000075606"/>
    </source>
</evidence>
<dbReference type="RefSeq" id="WP_068221533.1">
    <property type="nucleotide sequence ID" value="NZ_LRPC01000028.1"/>
</dbReference>
<dbReference type="Proteomes" id="UP000075606">
    <property type="component" value="Unassembled WGS sequence"/>
</dbReference>
<dbReference type="AlphaFoldDB" id="A0A150X412"/>
<gene>
    <name evidence="2" type="ORF">AWW68_11535</name>
</gene>
<dbReference type="STRING" id="333140.AWW68_11535"/>
<dbReference type="Gene3D" id="1.20.58.760">
    <property type="entry name" value="Peptidase M41"/>
    <property type="match status" value="1"/>
</dbReference>
<dbReference type="Gene3D" id="3.40.50.300">
    <property type="entry name" value="P-loop containing nucleotide triphosphate hydrolases"/>
    <property type="match status" value="1"/>
</dbReference>
<protein>
    <recommendedName>
        <fullName evidence="1">Peptidase M41 domain-containing protein</fullName>
    </recommendedName>
</protein>
<dbReference type="PANTHER" id="PTHR23076:SF97">
    <property type="entry name" value="ATP-DEPENDENT ZINC METALLOPROTEASE YME1L1"/>
    <property type="match status" value="1"/>
</dbReference>
<dbReference type="InterPro" id="IPR000642">
    <property type="entry name" value="Peptidase_M41"/>
</dbReference>
<dbReference type="GO" id="GO:0004176">
    <property type="term" value="F:ATP-dependent peptidase activity"/>
    <property type="evidence" value="ECO:0007669"/>
    <property type="project" value="InterPro"/>
</dbReference>
<dbReference type="GO" id="GO:0006508">
    <property type="term" value="P:proteolysis"/>
    <property type="evidence" value="ECO:0007669"/>
    <property type="project" value="InterPro"/>
</dbReference>
<reference evidence="2 3" key="1">
    <citation type="submission" date="2016-01" db="EMBL/GenBank/DDBJ databases">
        <title>Genome sequencing of Roseivirga spongicola UST030701-084.</title>
        <authorList>
            <person name="Selvaratnam C."/>
            <person name="Thevarajoo S."/>
            <person name="Goh K.M."/>
            <person name="Ee R."/>
            <person name="Chan K.-G."/>
            <person name="Chong C.S."/>
        </authorList>
    </citation>
    <scope>NUCLEOTIDE SEQUENCE [LARGE SCALE GENOMIC DNA]</scope>
    <source>
        <strain evidence="2 3">UST030701-084</strain>
    </source>
</reference>
<name>A0A150X412_9BACT</name>
<evidence type="ECO:0000259" key="1">
    <source>
        <dbReference type="Pfam" id="PF01434"/>
    </source>
</evidence>
<dbReference type="SUPFAM" id="SSF140990">
    <property type="entry name" value="FtsH protease domain-like"/>
    <property type="match status" value="1"/>
</dbReference>
<accession>A0A150X412</accession>
<dbReference type="InterPro" id="IPR037219">
    <property type="entry name" value="Peptidase_M41-like"/>
</dbReference>
<dbReference type="SUPFAM" id="SSF52540">
    <property type="entry name" value="P-loop containing nucleoside triphosphate hydrolases"/>
    <property type="match status" value="1"/>
</dbReference>
<dbReference type="InterPro" id="IPR027417">
    <property type="entry name" value="P-loop_NTPase"/>
</dbReference>
<dbReference type="GO" id="GO:0004222">
    <property type="term" value="F:metalloendopeptidase activity"/>
    <property type="evidence" value="ECO:0007669"/>
    <property type="project" value="InterPro"/>
</dbReference>
<dbReference type="PANTHER" id="PTHR23076">
    <property type="entry name" value="METALLOPROTEASE M41 FTSH"/>
    <property type="match status" value="1"/>
</dbReference>